<keyword evidence="1" id="KW-0472">Membrane</keyword>
<evidence type="ECO:0000313" key="2">
    <source>
        <dbReference type="EMBL" id="RCW64022.1"/>
    </source>
</evidence>
<reference evidence="2 3" key="1">
    <citation type="submission" date="2018-07" db="EMBL/GenBank/DDBJ databases">
        <title>Freshwater and sediment microbial communities from various areas in North America, analyzing microbe dynamics in response to fracking.</title>
        <authorList>
            <person name="Lamendella R."/>
        </authorList>
    </citation>
    <scope>NUCLEOTIDE SEQUENCE [LARGE SCALE GENOMIC DNA]</scope>
    <source>
        <strain evidence="2 3">105B</strain>
    </source>
</reference>
<keyword evidence="1" id="KW-0812">Transmembrane</keyword>
<organism evidence="2 3">
    <name type="scientific">Marinobacter nauticus</name>
    <name type="common">Marinobacter hydrocarbonoclasticus</name>
    <name type="synonym">Marinobacter aquaeolei</name>
    <dbReference type="NCBI Taxonomy" id="2743"/>
    <lineage>
        <taxon>Bacteria</taxon>
        <taxon>Pseudomonadati</taxon>
        <taxon>Pseudomonadota</taxon>
        <taxon>Gammaproteobacteria</taxon>
        <taxon>Pseudomonadales</taxon>
        <taxon>Marinobacteraceae</taxon>
        <taxon>Marinobacter</taxon>
    </lineage>
</organism>
<protein>
    <submittedName>
        <fullName evidence="2">Uncharacterized protein</fullName>
    </submittedName>
</protein>
<evidence type="ECO:0000256" key="1">
    <source>
        <dbReference type="SAM" id="Phobius"/>
    </source>
</evidence>
<accession>A0A368X7P1</accession>
<sequence length="73" mass="8269">MFESEKTYKVLWLLALTLMFVLAFIGIPWAWLNEGADPKSPIGALVWLIKSFSIVFVLSVIVVAIRWSTTKPD</sequence>
<feature type="transmembrane region" description="Helical" evidence="1">
    <location>
        <begin position="12"/>
        <end position="32"/>
    </location>
</feature>
<evidence type="ECO:0000313" key="3">
    <source>
        <dbReference type="Proteomes" id="UP000253647"/>
    </source>
</evidence>
<comment type="caution">
    <text evidence="2">The sequence shown here is derived from an EMBL/GenBank/DDBJ whole genome shotgun (WGS) entry which is preliminary data.</text>
</comment>
<dbReference type="EMBL" id="QPJI01000016">
    <property type="protein sequence ID" value="RCW64022.1"/>
    <property type="molecule type" value="Genomic_DNA"/>
</dbReference>
<feature type="transmembrane region" description="Helical" evidence="1">
    <location>
        <begin position="44"/>
        <end position="65"/>
    </location>
</feature>
<gene>
    <name evidence="2" type="ORF">DET61_11663</name>
</gene>
<keyword evidence="1" id="KW-1133">Transmembrane helix</keyword>
<proteinExistence type="predicted"/>
<name>A0A368X7P1_MARNT</name>
<dbReference type="RefSeq" id="WP_114435139.1">
    <property type="nucleotide sequence ID" value="NZ_QPJI01000016.1"/>
</dbReference>
<dbReference type="AlphaFoldDB" id="A0A368X7P1"/>
<dbReference type="Proteomes" id="UP000253647">
    <property type="component" value="Unassembled WGS sequence"/>
</dbReference>